<accession>A0A1H7KGE4</accession>
<dbReference type="InterPro" id="IPR002347">
    <property type="entry name" value="SDR_fam"/>
</dbReference>
<reference evidence="5" key="1">
    <citation type="submission" date="2016-10" db="EMBL/GenBank/DDBJ databases">
        <authorList>
            <person name="Varghese N."/>
            <person name="Submissions S."/>
        </authorList>
    </citation>
    <scope>NUCLEOTIDE SEQUENCE [LARGE SCALE GENOMIC DNA]</scope>
    <source>
        <strain evidence="5">DSM 18733</strain>
    </source>
</reference>
<evidence type="ECO:0000256" key="3">
    <source>
        <dbReference type="RuleBase" id="RU000363"/>
    </source>
</evidence>
<dbReference type="GO" id="GO:0016491">
    <property type="term" value="F:oxidoreductase activity"/>
    <property type="evidence" value="ECO:0007669"/>
    <property type="project" value="UniProtKB-KW"/>
</dbReference>
<keyword evidence="5" id="KW-1185">Reference proteome</keyword>
<protein>
    <submittedName>
        <fullName evidence="4">NADP-dependent 3-hydroxy acid dehydrogenase YdfG</fullName>
    </submittedName>
</protein>
<sequence>MMYSDLTTLAGKAVLVTEGTTEIGRATAALLVENKATVMIFGRQLPELDDALNQISMKFPDGTIYGILADAAEDADIKSVFEEVDRILGPIDILVNNAGLPYNTIIEEDYDEWQYLLNTNLFVYMAYAHEAVKRMAAKGSGHIVNIGAMTEKERSSAVLVATKSGIEGFSLALGKEINTKGIKVTFIESDAVGSDIEELPIIEQMENVEKIAVLKAEDIAASIYYALMQPKRCDVVEIKLRASFQLI</sequence>
<keyword evidence="2" id="KW-0560">Oxidoreductase</keyword>
<dbReference type="Proteomes" id="UP000199421">
    <property type="component" value="Unassembled WGS sequence"/>
</dbReference>
<organism evidence="4 5">
    <name type="scientific">Olivibacter domesticus</name>
    <name type="common">Pseudosphingobacterium domesticum</name>
    <dbReference type="NCBI Taxonomy" id="407022"/>
    <lineage>
        <taxon>Bacteria</taxon>
        <taxon>Pseudomonadati</taxon>
        <taxon>Bacteroidota</taxon>
        <taxon>Sphingobacteriia</taxon>
        <taxon>Sphingobacteriales</taxon>
        <taxon>Sphingobacteriaceae</taxon>
        <taxon>Olivibacter</taxon>
    </lineage>
</organism>
<dbReference type="Gene3D" id="3.40.50.720">
    <property type="entry name" value="NAD(P)-binding Rossmann-like Domain"/>
    <property type="match status" value="1"/>
</dbReference>
<comment type="similarity">
    <text evidence="1 3">Belongs to the short-chain dehydrogenases/reductases (SDR) family.</text>
</comment>
<name>A0A1H7KGE4_OLID1</name>
<dbReference type="InterPro" id="IPR036291">
    <property type="entry name" value="NAD(P)-bd_dom_sf"/>
</dbReference>
<dbReference type="STRING" id="407022.SAMN05661044_01334"/>
<evidence type="ECO:0000313" key="5">
    <source>
        <dbReference type="Proteomes" id="UP000199421"/>
    </source>
</evidence>
<dbReference type="Pfam" id="PF00106">
    <property type="entry name" value="adh_short"/>
    <property type="match status" value="1"/>
</dbReference>
<dbReference type="PRINTS" id="PR00081">
    <property type="entry name" value="GDHRDH"/>
</dbReference>
<dbReference type="PANTHER" id="PTHR43115">
    <property type="entry name" value="DEHYDROGENASE/REDUCTASE SDR FAMILY MEMBER 11"/>
    <property type="match status" value="1"/>
</dbReference>
<evidence type="ECO:0000256" key="2">
    <source>
        <dbReference type="ARBA" id="ARBA00023002"/>
    </source>
</evidence>
<dbReference type="PANTHER" id="PTHR43115:SF4">
    <property type="entry name" value="DEHYDROGENASE_REDUCTASE SDR FAMILY MEMBER 11"/>
    <property type="match status" value="1"/>
</dbReference>
<proteinExistence type="inferred from homology"/>
<evidence type="ECO:0000256" key="1">
    <source>
        <dbReference type="ARBA" id="ARBA00006484"/>
    </source>
</evidence>
<gene>
    <name evidence="4" type="ORF">SAMN05661044_01334</name>
</gene>
<dbReference type="EMBL" id="FOAF01000001">
    <property type="protein sequence ID" value="SEK85566.1"/>
    <property type="molecule type" value="Genomic_DNA"/>
</dbReference>
<dbReference type="PRINTS" id="PR00080">
    <property type="entry name" value="SDRFAMILY"/>
</dbReference>
<dbReference type="SUPFAM" id="SSF51735">
    <property type="entry name" value="NAD(P)-binding Rossmann-fold domains"/>
    <property type="match status" value="1"/>
</dbReference>
<dbReference type="RefSeq" id="WP_202907755.1">
    <property type="nucleotide sequence ID" value="NZ_FOAF01000001.1"/>
</dbReference>
<evidence type="ECO:0000313" key="4">
    <source>
        <dbReference type="EMBL" id="SEK85566.1"/>
    </source>
</evidence>
<dbReference type="AlphaFoldDB" id="A0A1H7KGE4"/>